<comment type="caution">
    <text evidence="1">The sequence shown here is derived from an EMBL/GenBank/DDBJ whole genome shotgun (WGS) entry which is preliminary data.</text>
</comment>
<name>A0ABP8U578_9ACTN</name>
<gene>
    <name evidence="1" type="ORF">GCM10023196_021910</name>
</gene>
<accession>A0ABP8U578</accession>
<evidence type="ECO:0008006" key="3">
    <source>
        <dbReference type="Google" id="ProtNLM"/>
    </source>
</evidence>
<evidence type="ECO:0000313" key="1">
    <source>
        <dbReference type="EMBL" id="GAA4623887.1"/>
    </source>
</evidence>
<dbReference type="RefSeq" id="WP_345430561.1">
    <property type="nucleotide sequence ID" value="NZ_BAABHK010000002.1"/>
</dbReference>
<evidence type="ECO:0000313" key="2">
    <source>
        <dbReference type="Proteomes" id="UP001501442"/>
    </source>
</evidence>
<organism evidence="1 2">
    <name type="scientific">Actinoallomurus vinaceus</name>
    <dbReference type="NCBI Taxonomy" id="1080074"/>
    <lineage>
        <taxon>Bacteria</taxon>
        <taxon>Bacillati</taxon>
        <taxon>Actinomycetota</taxon>
        <taxon>Actinomycetes</taxon>
        <taxon>Streptosporangiales</taxon>
        <taxon>Thermomonosporaceae</taxon>
        <taxon>Actinoallomurus</taxon>
    </lineage>
</organism>
<dbReference type="SUPFAM" id="SSF53822">
    <property type="entry name" value="Periplasmic binding protein-like I"/>
    <property type="match status" value="1"/>
</dbReference>
<dbReference type="EMBL" id="BAABHK010000002">
    <property type="protein sequence ID" value="GAA4623887.1"/>
    <property type="molecule type" value="Genomic_DNA"/>
</dbReference>
<proteinExistence type="predicted"/>
<dbReference type="Proteomes" id="UP001501442">
    <property type="component" value="Unassembled WGS sequence"/>
</dbReference>
<reference evidence="2" key="1">
    <citation type="journal article" date="2019" name="Int. J. Syst. Evol. Microbiol.">
        <title>The Global Catalogue of Microorganisms (GCM) 10K type strain sequencing project: providing services to taxonomists for standard genome sequencing and annotation.</title>
        <authorList>
            <consortium name="The Broad Institute Genomics Platform"/>
            <consortium name="The Broad Institute Genome Sequencing Center for Infectious Disease"/>
            <person name="Wu L."/>
            <person name="Ma J."/>
        </authorList>
    </citation>
    <scope>NUCLEOTIDE SEQUENCE [LARGE SCALE GENOMIC DNA]</scope>
    <source>
        <strain evidence="2">JCM 17939</strain>
    </source>
</reference>
<dbReference type="InterPro" id="IPR028082">
    <property type="entry name" value="Peripla_BP_I"/>
</dbReference>
<keyword evidence="2" id="KW-1185">Reference proteome</keyword>
<protein>
    <recommendedName>
        <fullName evidence="3">Leucine-binding protein domain-containing protein</fullName>
    </recommendedName>
</protein>
<sequence length="209" mass="22553">MTTGMVRFSSPRLTEAAAYGGSPRLTEVEAAVYGESPRLTEAEAAVYGESPPPGPHTDAELATLIGLLERDRPRIATVVVGHGRDGASTATARAFLDAWQALGREILAVVDWPEQAASWLRPARRMTAQTPDAWVVAAAPLGFAQLARRLRHDTDWDPRRTFAFASLHDPRVPALAGPGTVRGLRGATADGATWEAADRWITTRLPERP</sequence>
<dbReference type="Gene3D" id="3.40.50.2300">
    <property type="match status" value="1"/>
</dbReference>